<dbReference type="InterPro" id="IPR043128">
    <property type="entry name" value="Rev_trsase/Diguanyl_cyclase"/>
</dbReference>
<dbReference type="RefSeq" id="WP_306827572.1">
    <property type="nucleotide sequence ID" value="NZ_JAUSRA010000001.1"/>
</dbReference>
<dbReference type="InterPro" id="IPR011990">
    <property type="entry name" value="TPR-like_helical_dom_sf"/>
</dbReference>
<dbReference type="SUPFAM" id="SSF55073">
    <property type="entry name" value="Nucleotide cyclase"/>
    <property type="match status" value="1"/>
</dbReference>
<dbReference type="PROSITE" id="PS50887">
    <property type="entry name" value="GGDEF"/>
    <property type="match status" value="1"/>
</dbReference>
<dbReference type="Gene3D" id="1.25.40.10">
    <property type="entry name" value="Tetratricopeptide repeat domain"/>
    <property type="match status" value="1"/>
</dbReference>
<name>A0ABT9MMQ9_9ACTN</name>
<dbReference type="EMBL" id="JAUSRA010000001">
    <property type="protein sequence ID" value="MDP9792699.1"/>
    <property type="molecule type" value="Genomic_DNA"/>
</dbReference>
<evidence type="ECO:0000313" key="3">
    <source>
        <dbReference type="Proteomes" id="UP001240984"/>
    </source>
</evidence>
<evidence type="ECO:0000259" key="1">
    <source>
        <dbReference type="PROSITE" id="PS50887"/>
    </source>
</evidence>
<dbReference type="PANTHER" id="PTHR45138">
    <property type="entry name" value="REGULATORY COMPONENTS OF SENSORY TRANSDUCTION SYSTEM"/>
    <property type="match status" value="1"/>
</dbReference>
<dbReference type="InterPro" id="IPR029787">
    <property type="entry name" value="Nucleotide_cyclase"/>
</dbReference>
<reference evidence="2 3" key="1">
    <citation type="submission" date="2023-07" db="EMBL/GenBank/DDBJ databases">
        <title>Sequencing the genomes of 1000 actinobacteria strains.</title>
        <authorList>
            <person name="Klenk H.-P."/>
        </authorList>
    </citation>
    <scope>NUCLEOTIDE SEQUENCE [LARGE SCALE GENOMIC DNA]</scope>
    <source>
        <strain evidence="2 3">DSM 44710</strain>
    </source>
</reference>
<accession>A0ABT9MMQ9</accession>
<gene>
    <name evidence="2" type="ORF">J2S43_001211</name>
</gene>
<dbReference type="InterPro" id="IPR050469">
    <property type="entry name" value="Diguanylate_Cyclase"/>
</dbReference>
<sequence length="518" mass="56444">MTIGAEARRADETLNAVLDAHEGRSVSDPRAVLGPAIEARRLAEQLGDEESTRRAILLHADVLMRGGRLAEGGRMAQQVLAWAEQHDRPFLRARAHRELALFHRLVGEFSDALAHAVQCVAGLEGVPAGTRAQHLMMLAVSLDDNGRFADSDRYYRTILEIAAEIRDHALTLRVLNNMAYNAYEMEDEPEAIALAELLRQASARFGHPLAAKERDTVARVEMMGGRYAAVEETLAGALTGTMPDHDGDGTAECLLTLAEARRLDGRYDDAQVALDHAVTLCDANGLAGVRAQARQEQAALYAAAGRFREAYEEHRIFHAESTALYRERQQARAFALQALFEADEARRATERFREMAHRDALTGLYNRRYVDERLPALLAAADGPLSIALIDLDHFKRINDTLSHATGDTVLQQIALLLTEAAPDSGDDAGGFAARLGGEEFLLVMPGASAASAARRAERLRRRVRAHAWAPLTGALPVTTSVGLATTVDGRTTMAALLAEADRNLYAAKRAGRDRVVA</sequence>
<comment type="caution">
    <text evidence="2">The sequence shown here is derived from an EMBL/GenBank/DDBJ whole genome shotgun (WGS) entry which is preliminary data.</text>
</comment>
<dbReference type="Proteomes" id="UP001240984">
    <property type="component" value="Unassembled WGS sequence"/>
</dbReference>
<evidence type="ECO:0000313" key="2">
    <source>
        <dbReference type="EMBL" id="MDP9792699.1"/>
    </source>
</evidence>
<feature type="domain" description="GGDEF" evidence="1">
    <location>
        <begin position="383"/>
        <end position="518"/>
    </location>
</feature>
<keyword evidence="3" id="KW-1185">Reference proteome</keyword>
<dbReference type="Gene3D" id="3.30.70.270">
    <property type="match status" value="1"/>
</dbReference>
<dbReference type="Pfam" id="PF00990">
    <property type="entry name" value="GGDEF"/>
    <property type="match status" value="1"/>
</dbReference>
<dbReference type="PANTHER" id="PTHR45138:SF9">
    <property type="entry name" value="DIGUANYLATE CYCLASE DGCM-RELATED"/>
    <property type="match status" value="1"/>
</dbReference>
<dbReference type="SUPFAM" id="SSF48452">
    <property type="entry name" value="TPR-like"/>
    <property type="match status" value="2"/>
</dbReference>
<dbReference type="NCBIfam" id="TIGR00254">
    <property type="entry name" value="GGDEF"/>
    <property type="match status" value="1"/>
</dbReference>
<protein>
    <submittedName>
        <fullName evidence="2">Diguanylate cyclase (GGDEF)-like protein</fullName>
    </submittedName>
</protein>
<organism evidence="2 3">
    <name type="scientific">Catenuloplanes nepalensis</name>
    <dbReference type="NCBI Taxonomy" id="587533"/>
    <lineage>
        <taxon>Bacteria</taxon>
        <taxon>Bacillati</taxon>
        <taxon>Actinomycetota</taxon>
        <taxon>Actinomycetes</taxon>
        <taxon>Micromonosporales</taxon>
        <taxon>Micromonosporaceae</taxon>
        <taxon>Catenuloplanes</taxon>
    </lineage>
</organism>
<dbReference type="CDD" id="cd01949">
    <property type="entry name" value="GGDEF"/>
    <property type="match status" value="1"/>
</dbReference>
<proteinExistence type="predicted"/>
<dbReference type="InterPro" id="IPR000160">
    <property type="entry name" value="GGDEF_dom"/>
</dbReference>
<dbReference type="SMART" id="SM00267">
    <property type="entry name" value="GGDEF"/>
    <property type="match status" value="1"/>
</dbReference>